<comment type="caution">
    <text evidence="13">The sequence shown here is derived from an EMBL/GenBank/DDBJ whole genome shotgun (WGS) entry which is preliminary data.</text>
</comment>
<dbReference type="GO" id="GO:0006508">
    <property type="term" value="P:proteolysis"/>
    <property type="evidence" value="ECO:0007669"/>
    <property type="project" value="UniProtKB-KW"/>
</dbReference>
<dbReference type="PROSITE" id="PS00855">
    <property type="entry name" value="SPASE_II"/>
    <property type="match status" value="1"/>
</dbReference>
<dbReference type="PANTHER" id="PTHR33695">
    <property type="entry name" value="LIPOPROTEIN SIGNAL PEPTIDASE"/>
    <property type="match status" value="1"/>
</dbReference>
<dbReference type="NCBIfam" id="TIGR00077">
    <property type="entry name" value="lspA"/>
    <property type="match status" value="1"/>
</dbReference>
<keyword evidence="2 9" id="KW-1003">Cell membrane</keyword>
<evidence type="ECO:0000256" key="10">
    <source>
        <dbReference type="RuleBase" id="RU000594"/>
    </source>
</evidence>
<dbReference type="PANTHER" id="PTHR33695:SF1">
    <property type="entry name" value="LIPOPROTEIN SIGNAL PEPTIDASE"/>
    <property type="match status" value="1"/>
</dbReference>
<dbReference type="RefSeq" id="WP_139081180.1">
    <property type="nucleotide sequence ID" value="NZ_VDFV01000008.1"/>
</dbReference>
<keyword evidence="4 9" id="KW-0812">Transmembrane</keyword>
<gene>
    <name evidence="9" type="primary">lspA</name>
    <name evidence="13" type="ORF">FHG71_08385</name>
</gene>
<evidence type="ECO:0000256" key="8">
    <source>
        <dbReference type="ARBA" id="ARBA00023136"/>
    </source>
</evidence>
<dbReference type="UniPathway" id="UPA00665"/>
<evidence type="ECO:0000256" key="7">
    <source>
        <dbReference type="ARBA" id="ARBA00022989"/>
    </source>
</evidence>
<dbReference type="Pfam" id="PF01252">
    <property type="entry name" value="Peptidase_A8"/>
    <property type="match status" value="1"/>
</dbReference>
<feature type="active site" evidence="9">
    <location>
        <position position="144"/>
    </location>
</feature>
<evidence type="ECO:0000256" key="5">
    <source>
        <dbReference type="ARBA" id="ARBA00022750"/>
    </source>
</evidence>
<dbReference type="GO" id="GO:0005886">
    <property type="term" value="C:plasma membrane"/>
    <property type="evidence" value="ECO:0007669"/>
    <property type="project" value="UniProtKB-SubCell"/>
</dbReference>
<dbReference type="EMBL" id="VDFV01000008">
    <property type="protein sequence ID" value="TNC72397.1"/>
    <property type="molecule type" value="Genomic_DNA"/>
</dbReference>
<proteinExistence type="inferred from homology"/>
<comment type="similarity">
    <text evidence="1 9 11">Belongs to the peptidase A8 family.</text>
</comment>
<comment type="function">
    <text evidence="9 10">This protein specifically catalyzes the removal of signal peptides from prolipoproteins.</text>
</comment>
<dbReference type="EC" id="3.4.23.36" evidence="9"/>
<organism evidence="13 14">
    <name type="scientific">Rubellimicrobium roseum</name>
    <dbReference type="NCBI Taxonomy" id="687525"/>
    <lineage>
        <taxon>Bacteria</taxon>
        <taxon>Pseudomonadati</taxon>
        <taxon>Pseudomonadota</taxon>
        <taxon>Alphaproteobacteria</taxon>
        <taxon>Rhodobacterales</taxon>
        <taxon>Roseobacteraceae</taxon>
        <taxon>Rubellimicrobium</taxon>
    </lineage>
</organism>
<keyword evidence="8 9" id="KW-0472">Membrane</keyword>
<evidence type="ECO:0000256" key="3">
    <source>
        <dbReference type="ARBA" id="ARBA00022670"/>
    </source>
</evidence>
<keyword evidence="5 9" id="KW-0064">Aspartyl protease</keyword>
<name>A0A5C4NI86_9RHOB</name>
<feature type="region of interest" description="Disordered" evidence="12">
    <location>
        <begin position="163"/>
        <end position="185"/>
    </location>
</feature>
<keyword evidence="7 9" id="KW-1133">Transmembrane helix</keyword>
<protein>
    <recommendedName>
        <fullName evidence="9">Lipoprotein signal peptidase</fullName>
        <ecNumber evidence="9">3.4.23.36</ecNumber>
    </recommendedName>
    <alternativeName>
        <fullName evidence="9">Prolipoprotein signal peptidase</fullName>
    </alternativeName>
    <alternativeName>
        <fullName evidence="9">Signal peptidase II</fullName>
        <shortName evidence="9">SPase II</shortName>
    </alternativeName>
</protein>
<evidence type="ECO:0000256" key="2">
    <source>
        <dbReference type="ARBA" id="ARBA00022475"/>
    </source>
</evidence>
<feature type="transmembrane region" description="Helical" evidence="9">
    <location>
        <begin position="138"/>
        <end position="159"/>
    </location>
</feature>
<keyword evidence="3 9" id="KW-0645">Protease</keyword>
<comment type="pathway">
    <text evidence="9">Protein modification; lipoprotein biosynthesis (signal peptide cleavage).</text>
</comment>
<comment type="catalytic activity">
    <reaction evidence="9 10">
        <text>Release of signal peptides from bacterial membrane prolipoproteins. Hydrolyzes -Xaa-Yaa-Zaa-|-(S,diacylglyceryl)Cys-, in which Xaa is hydrophobic (preferably Leu), and Yaa (Ala or Ser) and Zaa (Gly or Ala) have small, neutral side chains.</text>
        <dbReference type="EC" id="3.4.23.36"/>
    </reaction>
</comment>
<keyword evidence="6 9" id="KW-0378">Hydrolase</keyword>
<keyword evidence="14" id="KW-1185">Reference proteome</keyword>
<reference evidence="13 14" key="1">
    <citation type="submission" date="2019-06" db="EMBL/GenBank/DDBJ databases">
        <authorList>
            <person name="Jiang L."/>
        </authorList>
    </citation>
    <scope>NUCLEOTIDE SEQUENCE [LARGE SCALE GENOMIC DNA]</scope>
    <source>
        <strain evidence="13 14">YIM 48858</strain>
    </source>
</reference>
<evidence type="ECO:0000256" key="4">
    <source>
        <dbReference type="ARBA" id="ARBA00022692"/>
    </source>
</evidence>
<evidence type="ECO:0000256" key="9">
    <source>
        <dbReference type="HAMAP-Rule" id="MF_00161"/>
    </source>
</evidence>
<dbReference type="AlphaFoldDB" id="A0A5C4NI86"/>
<dbReference type="OrthoDB" id="9810259at2"/>
<dbReference type="PRINTS" id="PR00781">
    <property type="entry name" value="LIPOSIGPTASE"/>
</dbReference>
<dbReference type="HAMAP" id="MF_00161">
    <property type="entry name" value="LspA"/>
    <property type="match status" value="1"/>
</dbReference>
<accession>A0A5C4NI86</accession>
<feature type="active site" evidence="9">
    <location>
        <position position="125"/>
    </location>
</feature>
<dbReference type="InterPro" id="IPR001872">
    <property type="entry name" value="Peptidase_A8"/>
</dbReference>
<dbReference type="GO" id="GO:0004190">
    <property type="term" value="F:aspartic-type endopeptidase activity"/>
    <property type="evidence" value="ECO:0007669"/>
    <property type="project" value="UniProtKB-UniRule"/>
</dbReference>
<comment type="subcellular location">
    <subcellularLocation>
        <location evidence="9">Cell membrane</location>
        <topology evidence="9">Multi-pass membrane protein</topology>
    </subcellularLocation>
</comment>
<feature type="transmembrane region" description="Helical" evidence="9">
    <location>
        <begin position="73"/>
        <end position="91"/>
    </location>
</feature>
<evidence type="ECO:0000256" key="6">
    <source>
        <dbReference type="ARBA" id="ARBA00022801"/>
    </source>
</evidence>
<evidence type="ECO:0000256" key="1">
    <source>
        <dbReference type="ARBA" id="ARBA00006139"/>
    </source>
</evidence>
<evidence type="ECO:0000256" key="12">
    <source>
        <dbReference type="SAM" id="MobiDB-lite"/>
    </source>
</evidence>
<dbReference type="Proteomes" id="UP000305709">
    <property type="component" value="Unassembled WGS sequence"/>
</dbReference>
<evidence type="ECO:0000313" key="14">
    <source>
        <dbReference type="Proteomes" id="UP000305709"/>
    </source>
</evidence>
<evidence type="ECO:0000313" key="13">
    <source>
        <dbReference type="EMBL" id="TNC72397.1"/>
    </source>
</evidence>
<evidence type="ECO:0000256" key="11">
    <source>
        <dbReference type="RuleBase" id="RU004181"/>
    </source>
</evidence>
<sequence length="185" mass="19974">MPKLRQPPAPTRLMIWTIFWVFLLDQATKWLVVHWLDLRTRLEIDVLPPFVNFRMAWNRGVNFGLLAEVDMRWVLVALAVVISVAVVVWVLREGGSRLVHLSAGLLVGGAMGNVVDRLLYGAVADFLNMSCCGIENPYAFNVADIAVFAGAVGLVLFAGGGKGGAQGTKPPKPAPKPASKPAKTG</sequence>
<feature type="transmembrane region" description="Helical" evidence="9">
    <location>
        <begin position="98"/>
        <end position="118"/>
    </location>
</feature>
<feature type="transmembrane region" description="Helical" evidence="9">
    <location>
        <begin position="12"/>
        <end position="32"/>
    </location>
</feature>